<sequence>MGLIKPIGTLEKTLSKPGIVRLAADHAKQIIDSGQYDLLKTYVEMKRYEVYIKTIIAQLKNHSVAQAQELRAITQQPTVAPVGPAAESGEGVVDSFANAAYLPVPTTSATSLDDADDADADNPIVRQNTINYSTASVQITKRTTYDFTQDTEWQRLTAEIASLKAQLKQREEYLKTQEDTPAFTQENVSVRL</sequence>
<protein>
    <submittedName>
        <fullName evidence="1">Uncharacterized protein</fullName>
    </submittedName>
</protein>
<keyword evidence="2" id="KW-1185">Reference proteome</keyword>
<reference evidence="1 2" key="1">
    <citation type="submission" date="2021-03" db="EMBL/GenBank/DDBJ databases">
        <title>Fibrella sp. HMF5036 genome sequencing and assembly.</title>
        <authorList>
            <person name="Kang H."/>
            <person name="Kim H."/>
            <person name="Bae S."/>
            <person name="Joh K."/>
        </authorList>
    </citation>
    <scope>NUCLEOTIDE SEQUENCE [LARGE SCALE GENOMIC DNA]</scope>
    <source>
        <strain evidence="1 2">HMF5036</strain>
    </source>
</reference>
<comment type="caution">
    <text evidence="1">The sequence shown here is derived from an EMBL/GenBank/DDBJ whole genome shotgun (WGS) entry which is preliminary data.</text>
</comment>
<dbReference type="EMBL" id="JAFMYU010000008">
    <property type="protein sequence ID" value="MBO0931851.1"/>
    <property type="molecule type" value="Genomic_DNA"/>
</dbReference>
<gene>
    <name evidence="1" type="ORF">J2I48_12650</name>
</gene>
<dbReference type="RefSeq" id="WP_207335810.1">
    <property type="nucleotide sequence ID" value="NZ_JAFMYU010000008.1"/>
</dbReference>
<evidence type="ECO:0000313" key="1">
    <source>
        <dbReference type="EMBL" id="MBO0931851.1"/>
    </source>
</evidence>
<name>A0A939G871_9BACT</name>
<proteinExistence type="predicted"/>
<organism evidence="1 2">
    <name type="scientific">Fibrella aquatilis</name>
    <dbReference type="NCBI Taxonomy" id="2817059"/>
    <lineage>
        <taxon>Bacteria</taxon>
        <taxon>Pseudomonadati</taxon>
        <taxon>Bacteroidota</taxon>
        <taxon>Cytophagia</taxon>
        <taxon>Cytophagales</taxon>
        <taxon>Spirosomataceae</taxon>
        <taxon>Fibrella</taxon>
    </lineage>
</organism>
<dbReference type="Proteomes" id="UP000664795">
    <property type="component" value="Unassembled WGS sequence"/>
</dbReference>
<dbReference type="AlphaFoldDB" id="A0A939G871"/>
<evidence type="ECO:0000313" key="2">
    <source>
        <dbReference type="Proteomes" id="UP000664795"/>
    </source>
</evidence>
<accession>A0A939G871</accession>